<accession>A0A6J6WUJ9</accession>
<evidence type="ECO:0000313" key="1">
    <source>
        <dbReference type="EMBL" id="CAB4786916.1"/>
    </source>
</evidence>
<dbReference type="EMBL" id="CAEZZY010000156">
    <property type="protein sequence ID" value="CAB4786916.1"/>
    <property type="molecule type" value="Genomic_DNA"/>
</dbReference>
<organism evidence="1">
    <name type="scientific">freshwater metagenome</name>
    <dbReference type="NCBI Taxonomy" id="449393"/>
    <lineage>
        <taxon>unclassified sequences</taxon>
        <taxon>metagenomes</taxon>
        <taxon>ecological metagenomes</taxon>
    </lineage>
</organism>
<sequence>MPLFAERIFSYKAISSGFTLSTVLARSCAAAVKSASITVSTFSLEISKLAISRASAASSPCRAVMRSLMASRRIIISSSTSSNSLRRPASETNSCCNCSNSLAAPVPDARRVSFRVIRETTCSTSVSARFSSRFTSLSSVSAAIRKSRALLALMVRDAMAASSGSAAALAFNDVVVKSKFWISRMER</sequence>
<proteinExistence type="predicted"/>
<dbReference type="AlphaFoldDB" id="A0A6J6WUJ9"/>
<gene>
    <name evidence="1" type="ORF">UFOPK2928_01135</name>
</gene>
<reference evidence="1" key="1">
    <citation type="submission" date="2020-05" db="EMBL/GenBank/DDBJ databases">
        <authorList>
            <person name="Chiriac C."/>
            <person name="Salcher M."/>
            <person name="Ghai R."/>
            <person name="Kavagutti S V."/>
        </authorList>
    </citation>
    <scope>NUCLEOTIDE SEQUENCE</scope>
</reference>
<name>A0A6J6WUJ9_9ZZZZ</name>
<protein>
    <submittedName>
        <fullName evidence="1">Unannotated protein</fullName>
    </submittedName>
</protein>